<organism evidence="3 4">
    <name type="scientific">Actinospica durhamensis</name>
    <dbReference type="NCBI Taxonomy" id="1508375"/>
    <lineage>
        <taxon>Bacteria</taxon>
        <taxon>Bacillati</taxon>
        <taxon>Actinomycetota</taxon>
        <taxon>Actinomycetes</taxon>
        <taxon>Catenulisporales</taxon>
        <taxon>Actinospicaceae</taxon>
        <taxon>Actinospica</taxon>
    </lineage>
</organism>
<dbReference type="InterPro" id="IPR043519">
    <property type="entry name" value="NT_sf"/>
</dbReference>
<evidence type="ECO:0000259" key="2">
    <source>
        <dbReference type="Pfam" id="PF01909"/>
    </source>
</evidence>
<dbReference type="SUPFAM" id="SSF81301">
    <property type="entry name" value="Nucleotidyltransferase"/>
    <property type="match status" value="1"/>
</dbReference>
<evidence type="ECO:0000313" key="3">
    <source>
        <dbReference type="EMBL" id="MBR7839604.1"/>
    </source>
</evidence>
<reference evidence="3" key="1">
    <citation type="submission" date="2021-04" db="EMBL/GenBank/DDBJ databases">
        <title>Genome based classification of Actinospica acidithermotolerans sp. nov., an actinobacterium isolated from an Indonesian hot spring.</title>
        <authorList>
            <person name="Kusuma A.B."/>
            <person name="Putra K.E."/>
            <person name="Nafisah S."/>
            <person name="Loh J."/>
            <person name="Nouioui I."/>
            <person name="Goodfellow M."/>
        </authorList>
    </citation>
    <scope>NUCLEOTIDE SEQUENCE</scope>
    <source>
        <strain evidence="3">CSCA 57</strain>
    </source>
</reference>
<dbReference type="EMBL" id="JAGSOG010000506">
    <property type="protein sequence ID" value="MBR7839604.1"/>
    <property type="molecule type" value="Genomic_DNA"/>
</dbReference>
<feature type="region of interest" description="Disordered" evidence="1">
    <location>
        <begin position="206"/>
        <end position="225"/>
    </location>
</feature>
<evidence type="ECO:0000256" key="1">
    <source>
        <dbReference type="SAM" id="MobiDB-lite"/>
    </source>
</evidence>
<accession>A0A941F0T5</accession>
<evidence type="ECO:0000313" key="4">
    <source>
        <dbReference type="Proteomes" id="UP000675781"/>
    </source>
</evidence>
<dbReference type="CDD" id="cd05403">
    <property type="entry name" value="NT_KNTase_like"/>
    <property type="match status" value="1"/>
</dbReference>
<comment type="caution">
    <text evidence="3">The sequence shown here is derived from an EMBL/GenBank/DDBJ whole genome shotgun (WGS) entry which is preliminary data.</text>
</comment>
<keyword evidence="4" id="KW-1185">Reference proteome</keyword>
<dbReference type="Pfam" id="PF01909">
    <property type="entry name" value="NTP_transf_2"/>
    <property type="match status" value="1"/>
</dbReference>
<dbReference type="RefSeq" id="WP_212534029.1">
    <property type="nucleotide sequence ID" value="NZ_JAGSOG010000506.1"/>
</dbReference>
<gene>
    <name evidence="3" type="ORF">KDL01_40505</name>
</gene>
<sequence>MDPAEVESVIARFAAEATDLLRPRAIWAHGSLALGDFQPGRSDLDLVAVLAEPLTIQQASSLIALHERLLRDEPAAAKLHCTYVALAEIADAETPHYTFAHSRHLQRPVSPVTRRELLSAGRVLAGAEPTELLPPVSDSELAAYIRHMLRTYYLAVVTKSPSTWFSDTWIDQITLAYARAAVTLREGRLITKAAAAYRSAWSTTSATDATASRTGQPWPGGYDVP</sequence>
<proteinExistence type="predicted"/>
<dbReference type="Proteomes" id="UP000675781">
    <property type="component" value="Unassembled WGS sequence"/>
</dbReference>
<name>A0A941F0T5_9ACTN</name>
<dbReference type="GO" id="GO:0016779">
    <property type="term" value="F:nucleotidyltransferase activity"/>
    <property type="evidence" value="ECO:0007669"/>
    <property type="project" value="InterPro"/>
</dbReference>
<feature type="domain" description="Polymerase nucleotidyl transferase" evidence="2">
    <location>
        <begin position="20"/>
        <end position="73"/>
    </location>
</feature>
<dbReference type="InterPro" id="IPR002934">
    <property type="entry name" value="Polymerase_NTP_transf_dom"/>
</dbReference>
<dbReference type="AlphaFoldDB" id="A0A941F0T5"/>
<protein>
    <submittedName>
        <fullName evidence="3">Nucleotidyltransferase domain-containing protein</fullName>
    </submittedName>
</protein>